<dbReference type="AlphaFoldDB" id="A0A1F8C245"/>
<evidence type="ECO:0000313" key="10">
    <source>
        <dbReference type="Proteomes" id="UP000178429"/>
    </source>
</evidence>
<dbReference type="STRING" id="1802525.A2975_03960"/>
<dbReference type="PRINTS" id="PR00812">
    <property type="entry name" value="BCTERIALGSPF"/>
</dbReference>
<evidence type="ECO:0000256" key="3">
    <source>
        <dbReference type="ARBA" id="ARBA00022475"/>
    </source>
</evidence>
<evidence type="ECO:0000256" key="6">
    <source>
        <dbReference type="ARBA" id="ARBA00023136"/>
    </source>
</evidence>
<proteinExistence type="inferred from homology"/>
<organism evidence="9 10">
    <name type="scientific">Candidatus Woesebacteria bacterium RIFCSPLOWO2_01_FULL_44_14</name>
    <dbReference type="NCBI Taxonomy" id="1802525"/>
    <lineage>
        <taxon>Bacteria</taxon>
        <taxon>Candidatus Woeseibacteriota</taxon>
    </lineage>
</organism>
<evidence type="ECO:0000256" key="1">
    <source>
        <dbReference type="ARBA" id="ARBA00004651"/>
    </source>
</evidence>
<comment type="similarity">
    <text evidence="2">Belongs to the GSP F family.</text>
</comment>
<name>A0A1F8C245_9BACT</name>
<keyword evidence="4 7" id="KW-0812">Transmembrane</keyword>
<dbReference type="PANTHER" id="PTHR30012:SF0">
    <property type="entry name" value="TYPE II SECRETION SYSTEM PROTEIN F-RELATED"/>
    <property type="match status" value="1"/>
</dbReference>
<evidence type="ECO:0000256" key="2">
    <source>
        <dbReference type="ARBA" id="ARBA00005745"/>
    </source>
</evidence>
<reference evidence="9 10" key="1">
    <citation type="journal article" date="2016" name="Nat. Commun.">
        <title>Thousands of microbial genomes shed light on interconnected biogeochemical processes in an aquifer system.</title>
        <authorList>
            <person name="Anantharaman K."/>
            <person name="Brown C.T."/>
            <person name="Hug L.A."/>
            <person name="Sharon I."/>
            <person name="Castelle C.J."/>
            <person name="Probst A.J."/>
            <person name="Thomas B.C."/>
            <person name="Singh A."/>
            <person name="Wilkins M.J."/>
            <person name="Karaoz U."/>
            <person name="Brodie E.L."/>
            <person name="Williams K.H."/>
            <person name="Hubbard S.S."/>
            <person name="Banfield J.F."/>
        </authorList>
    </citation>
    <scope>NUCLEOTIDE SEQUENCE [LARGE SCALE GENOMIC DNA]</scope>
</reference>
<dbReference type="GO" id="GO:0005886">
    <property type="term" value="C:plasma membrane"/>
    <property type="evidence" value="ECO:0007669"/>
    <property type="project" value="UniProtKB-SubCell"/>
</dbReference>
<protein>
    <recommendedName>
        <fullName evidence="8">Type II secretion system protein GspF domain-containing protein</fullName>
    </recommendedName>
</protein>
<feature type="domain" description="Type II secretion system protein GspF" evidence="8">
    <location>
        <begin position="213"/>
        <end position="336"/>
    </location>
</feature>
<evidence type="ECO:0000256" key="4">
    <source>
        <dbReference type="ARBA" id="ARBA00022692"/>
    </source>
</evidence>
<feature type="transmembrane region" description="Helical" evidence="7">
    <location>
        <begin position="162"/>
        <end position="184"/>
    </location>
</feature>
<dbReference type="Gene3D" id="1.20.81.30">
    <property type="entry name" value="Type II secretion system (T2SS), domain F"/>
    <property type="match status" value="2"/>
</dbReference>
<evidence type="ECO:0000313" key="9">
    <source>
        <dbReference type="EMBL" id="OGM70200.1"/>
    </source>
</evidence>
<evidence type="ECO:0000256" key="7">
    <source>
        <dbReference type="SAM" id="Phobius"/>
    </source>
</evidence>
<feature type="transmembrane region" description="Helical" evidence="7">
    <location>
        <begin position="317"/>
        <end position="341"/>
    </location>
</feature>
<sequence>MALTLKTSEKISLIGSLSTMLAAGIPIFEVVHSLAEDARGNQKKVLDTLSDDLAQGKRVYSTFAKFPRVFDKVTVNVIRASEEAGTLDVTLKDLRDNIRREAEFADKIRAALIYPIFILAVFGAVLIMVLFLVVPKVAVVFKSLKIDLPLPTRILIFLSDQLINNGIIILAALTTLVIGLVVLFRTKRNLILGMVYSLPIISKLVQQIDLTRFARSLHLLLTSGIPITAALDLVTDVVIRKDTADVIAKSKEMVLAGKPLSAGFAASKTKIPTIMIKLIEAGEQTGTLDESMQEIQEHFDYEVANSLKTVTALIEPVMLVGVGVVVGGMMMSIIAPIYGLISQIGGR</sequence>
<keyword evidence="3" id="KW-1003">Cell membrane</keyword>
<accession>A0A1F8C245</accession>
<dbReference type="EMBL" id="MGHL01000006">
    <property type="protein sequence ID" value="OGM70200.1"/>
    <property type="molecule type" value="Genomic_DNA"/>
</dbReference>
<comment type="subcellular location">
    <subcellularLocation>
        <location evidence="1">Cell membrane</location>
        <topology evidence="1">Multi-pass membrane protein</topology>
    </subcellularLocation>
</comment>
<dbReference type="Proteomes" id="UP000178429">
    <property type="component" value="Unassembled WGS sequence"/>
</dbReference>
<keyword evidence="6 7" id="KW-0472">Membrane</keyword>
<evidence type="ECO:0000259" key="8">
    <source>
        <dbReference type="Pfam" id="PF00482"/>
    </source>
</evidence>
<keyword evidence="5 7" id="KW-1133">Transmembrane helix</keyword>
<dbReference type="InterPro" id="IPR042094">
    <property type="entry name" value="T2SS_GspF_sf"/>
</dbReference>
<gene>
    <name evidence="9" type="ORF">A2975_03960</name>
</gene>
<feature type="transmembrane region" description="Helical" evidence="7">
    <location>
        <begin position="112"/>
        <end position="134"/>
    </location>
</feature>
<dbReference type="InterPro" id="IPR018076">
    <property type="entry name" value="T2SS_GspF_dom"/>
</dbReference>
<feature type="transmembrane region" description="Helical" evidence="7">
    <location>
        <begin position="12"/>
        <end position="35"/>
    </location>
</feature>
<evidence type="ECO:0000256" key="5">
    <source>
        <dbReference type="ARBA" id="ARBA00022989"/>
    </source>
</evidence>
<dbReference type="Pfam" id="PF00482">
    <property type="entry name" value="T2SSF"/>
    <property type="match status" value="2"/>
</dbReference>
<dbReference type="PANTHER" id="PTHR30012">
    <property type="entry name" value="GENERAL SECRETION PATHWAY PROTEIN"/>
    <property type="match status" value="1"/>
</dbReference>
<comment type="caution">
    <text evidence="9">The sequence shown here is derived from an EMBL/GenBank/DDBJ whole genome shotgun (WGS) entry which is preliminary data.</text>
</comment>
<feature type="domain" description="Type II secretion system protein GspF" evidence="8">
    <location>
        <begin position="16"/>
        <end position="135"/>
    </location>
</feature>
<dbReference type="InterPro" id="IPR003004">
    <property type="entry name" value="GspF/PilC"/>
</dbReference>